<protein>
    <submittedName>
        <fullName evidence="1">Uncharacterized protein</fullName>
    </submittedName>
</protein>
<proteinExistence type="predicted"/>
<organism evidence="1 2">
    <name type="scientific">Blastochloris tepida</name>
    <dbReference type="NCBI Taxonomy" id="2233851"/>
    <lineage>
        <taxon>Bacteria</taxon>
        <taxon>Pseudomonadati</taxon>
        <taxon>Pseudomonadota</taxon>
        <taxon>Alphaproteobacteria</taxon>
        <taxon>Hyphomicrobiales</taxon>
        <taxon>Blastochloridaceae</taxon>
        <taxon>Blastochloris</taxon>
    </lineage>
</organism>
<keyword evidence="2" id="KW-1185">Reference proteome</keyword>
<reference evidence="1 2" key="1">
    <citation type="submission" date="2018-08" db="EMBL/GenBank/DDBJ databases">
        <title>Complete genome sequencing of Blastochloris tepida GI.</title>
        <authorList>
            <person name="Tsukatani Y."/>
            <person name="Mori H."/>
        </authorList>
    </citation>
    <scope>NUCLEOTIDE SEQUENCE [LARGE SCALE GENOMIC DNA]</scope>
    <source>
        <strain evidence="1 2">GI</strain>
    </source>
</reference>
<dbReference type="OrthoDB" id="7916629at2"/>
<dbReference type="Proteomes" id="UP000266934">
    <property type="component" value="Chromosome"/>
</dbReference>
<sequence>MSGSTGAYIIEIDDEAVGIVVPDEDRAFRFFAAIKPYIGLEERRFATPRAAQKAARELVRGRRVAADR</sequence>
<accession>A0A348G101</accession>
<dbReference type="AlphaFoldDB" id="A0A348G101"/>
<evidence type="ECO:0000313" key="1">
    <source>
        <dbReference type="EMBL" id="BBF93234.1"/>
    </source>
</evidence>
<evidence type="ECO:0000313" key="2">
    <source>
        <dbReference type="Proteomes" id="UP000266934"/>
    </source>
</evidence>
<name>A0A348G101_9HYPH</name>
<dbReference type="EMBL" id="AP018907">
    <property type="protein sequence ID" value="BBF93234.1"/>
    <property type="molecule type" value="Genomic_DNA"/>
</dbReference>
<gene>
    <name evidence="1" type="ORF">BLTE_19190</name>
</gene>
<dbReference type="KEGG" id="blag:BLTE_19190"/>
<dbReference type="RefSeq" id="WP_126399751.1">
    <property type="nucleotide sequence ID" value="NZ_AP018907.1"/>
</dbReference>